<proteinExistence type="predicted"/>
<sequence length="118" mass="13557">MPSQYCLEPVVSFDIQNSQDLQLDLSITLEAFRFRSCVKVVNVPSIDSSADHLLFSFYLRDMKTQYEMWSSRKIKVDKVTGPIETENFPNVKFKVLIGSSSQVHDFTLVDLPCLNPYD</sequence>
<dbReference type="AlphaFoldDB" id="A0AA36E871"/>
<dbReference type="Proteomes" id="UP001177003">
    <property type="component" value="Chromosome 5"/>
</dbReference>
<dbReference type="EMBL" id="OX465081">
    <property type="protein sequence ID" value="CAI9286078.1"/>
    <property type="molecule type" value="Genomic_DNA"/>
</dbReference>
<reference evidence="1" key="1">
    <citation type="submission" date="2023-04" db="EMBL/GenBank/DDBJ databases">
        <authorList>
            <person name="Vijverberg K."/>
            <person name="Xiong W."/>
            <person name="Schranz E."/>
        </authorList>
    </citation>
    <scope>NUCLEOTIDE SEQUENCE</scope>
</reference>
<evidence type="ECO:0000313" key="1">
    <source>
        <dbReference type="EMBL" id="CAI9286078.1"/>
    </source>
</evidence>
<name>A0AA36E871_LACSI</name>
<gene>
    <name evidence="1" type="ORF">LSALG_LOCUS25515</name>
</gene>
<evidence type="ECO:0000313" key="2">
    <source>
        <dbReference type="Proteomes" id="UP001177003"/>
    </source>
</evidence>
<protein>
    <submittedName>
        <fullName evidence="1">Uncharacterized protein</fullName>
    </submittedName>
</protein>
<organism evidence="1 2">
    <name type="scientific">Lactuca saligna</name>
    <name type="common">Willowleaf lettuce</name>
    <dbReference type="NCBI Taxonomy" id="75948"/>
    <lineage>
        <taxon>Eukaryota</taxon>
        <taxon>Viridiplantae</taxon>
        <taxon>Streptophyta</taxon>
        <taxon>Embryophyta</taxon>
        <taxon>Tracheophyta</taxon>
        <taxon>Spermatophyta</taxon>
        <taxon>Magnoliopsida</taxon>
        <taxon>eudicotyledons</taxon>
        <taxon>Gunneridae</taxon>
        <taxon>Pentapetalae</taxon>
        <taxon>asterids</taxon>
        <taxon>campanulids</taxon>
        <taxon>Asterales</taxon>
        <taxon>Asteraceae</taxon>
        <taxon>Cichorioideae</taxon>
        <taxon>Cichorieae</taxon>
        <taxon>Lactucinae</taxon>
        <taxon>Lactuca</taxon>
    </lineage>
</organism>
<keyword evidence="2" id="KW-1185">Reference proteome</keyword>
<accession>A0AA36E871</accession>